<evidence type="ECO:0000313" key="2">
    <source>
        <dbReference type="Proteomes" id="UP001283361"/>
    </source>
</evidence>
<evidence type="ECO:0000313" key="1">
    <source>
        <dbReference type="EMBL" id="KAK3744680.1"/>
    </source>
</evidence>
<reference evidence="1" key="1">
    <citation type="journal article" date="2023" name="G3 (Bethesda)">
        <title>A reference genome for the long-term kleptoplast-retaining sea slug Elysia crispata morphotype clarki.</title>
        <authorList>
            <person name="Eastman K.E."/>
            <person name="Pendleton A.L."/>
            <person name="Shaikh M.A."/>
            <person name="Suttiyut T."/>
            <person name="Ogas R."/>
            <person name="Tomko P."/>
            <person name="Gavelis G."/>
            <person name="Widhalm J.R."/>
            <person name="Wisecaver J.H."/>
        </authorList>
    </citation>
    <scope>NUCLEOTIDE SEQUENCE</scope>
    <source>
        <strain evidence="1">ECLA1</strain>
    </source>
</reference>
<accession>A0AAE1CYB7</accession>
<keyword evidence="2" id="KW-1185">Reference proteome</keyword>
<gene>
    <name evidence="1" type="ORF">RRG08_062329</name>
</gene>
<dbReference type="AlphaFoldDB" id="A0AAE1CYB7"/>
<dbReference type="EMBL" id="JAWDGP010006253">
    <property type="protein sequence ID" value="KAK3744680.1"/>
    <property type="molecule type" value="Genomic_DNA"/>
</dbReference>
<dbReference type="Proteomes" id="UP001283361">
    <property type="component" value="Unassembled WGS sequence"/>
</dbReference>
<organism evidence="1 2">
    <name type="scientific">Elysia crispata</name>
    <name type="common">lettuce slug</name>
    <dbReference type="NCBI Taxonomy" id="231223"/>
    <lineage>
        <taxon>Eukaryota</taxon>
        <taxon>Metazoa</taxon>
        <taxon>Spiralia</taxon>
        <taxon>Lophotrochozoa</taxon>
        <taxon>Mollusca</taxon>
        <taxon>Gastropoda</taxon>
        <taxon>Heterobranchia</taxon>
        <taxon>Euthyneura</taxon>
        <taxon>Panpulmonata</taxon>
        <taxon>Sacoglossa</taxon>
        <taxon>Placobranchoidea</taxon>
        <taxon>Plakobranchidae</taxon>
        <taxon>Elysia</taxon>
    </lineage>
</organism>
<sequence>MIKPVAAHLQPSTRLQSPTAPFDLLLTAPPQSRSTSKCEIYRSPSTCGMEIGRHPGAVGIPRKLQLYSVVVSAAHSFYKPDWTKKVFHNLNLLHTVVLRLQGEVTLAACDRLVFSFLIEFKSVDQSYPRQSPDISPQVCRKSSCPGVRRLTGSPTGRHRLSGPVSARARDWMEKSRHAIDLLLVTYAALTSTLPLIDRGDTSLTLIVLYNHFLHAAAGAAPALSLAWVVMLDRIYVFLEYLTFDLFK</sequence>
<name>A0AAE1CYB7_9GAST</name>
<protein>
    <submittedName>
        <fullName evidence="1">Uncharacterized protein</fullName>
    </submittedName>
</protein>
<comment type="caution">
    <text evidence="1">The sequence shown here is derived from an EMBL/GenBank/DDBJ whole genome shotgun (WGS) entry which is preliminary data.</text>
</comment>
<proteinExistence type="predicted"/>